<evidence type="ECO:0000313" key="1">
    <source>
        <dbReference type="EMBL" id="KWT92720.1"/>
    </source>
</evidence>
<dbReference type="RefSeq" id="WP_085051079.1">
    <property type="nucleotide sequence ID" value="NZ_LNQR01000021.1"/>
</dbReference>
<gene>
    <name evidence="1" type="ORF">ASN18_0551</name>
</gene>
<proteinExistence type="predicted"/>
<organism evidence="1 2">
    <name type="scientific">Candidatus Magnetominusculus xianensis</name>
    <dbReference type="NCBI Taxonomy" id="1748249"/>
    <lineage>
        <taxon>Bacteria</taxon>
        <taxon>Pseudomonadati</taxon>
        <taxon>Nitrospirota</taxon>
        <taxon>Nitrospiria</taxon>
        <taxon>Nitrospirales</taxon>
        <taxon>Nitrospiraceae</taxon>
        <taxon>Candidatus Magnetominusculus</taxon>
    </lineage>
</organism>
<comment type="caution">
    <text evidence="1">The sequence shown here is derived from an EMBL/GenBank/DDBJ whole genome shotgun (WGS) entry which is preliminary data.</text>
</comment>
<accession>A0ABR5SKG7</accession>
<keyword evidence="2" id="KW-1185">Reference proteome</keyword>
<sequence length="78" mass="8615">MEKPSALTGLSIEEVKSRYEMGLIIINEVVGVGIGEEKGIPVIKVYVIEKTKSVMEKLPLQIEGYRVVIEVTGEVHAF</sequence>
<protein>
    <submittedName>
        <fullName evidence="1">Uncharacterized protein</fullName>
    </submittedName>
</protein>
<evidence type="ECO:0000313" key="2">
    <source>
        <dbReference type="Proteomes" id="UP000060487"/>
    </source>
</evidence>
<name>A0ABR5SKG7_9BACT</name>
<reference evidence="1 2" key="1">
    <citation type="submission" date="2015-11" db="EMBL/GenBank/DDBJ databases">
        <authorList>
            <person name="Lin W."/>
        </authorList>
    </citation>
    <scope>NUCLEOTIDE SEQUENCE [LARGE SCALE GENOMIC DNA]</scope>
    <source>
        <strain evidence="1 2">HCH-1</strain>
    </source>
</reference>
<dbReference type="Proteomes" id="UP000060487">
    <property type="component" value="Unassembled WGS sequence"/>
</dbReference>
<dbReference type="EMBL" id="LNQR01000021">
    <property type="protein sequence ID" value="KWT92720.1"/>
    <property type="molecule type" value="Genomic_DNA"/>
</dbReference>